<evidence type="ECO:0000256" key="5">
    <source>
        <dbReference type="ARBA" id="ARBA00022884"/>
    </source>
</evidence>
<gene>
    <name evidence="10" type="ORF">OGAPHI_004079</name>
</gene>
<dbReference type="EMBL" id="JAEUBE010000295">
    <property type="protein sequence ID" value="KAH3665890.1"/>
    <property type="molecule type" value="Genomic_DNA"/>
</dbReference>
<comment type="catalytic activity">
    <reaction evidence="6">
        <text>ATP + H2O = ADP + phosphate + H(+)</text>
        <dbReference type="Rhea" id="RHEA:13065"/>
        <dbReference type="ChEBI" id="CHEBI:15377"/>
        <dbReference type="ChEBI" id="CHEBI:15378"/>
        <dbReference type="ChEBI" id="CHEBI:30616"/>
        <dbReference type="ChEBI" id="CHEBI:43474"/>
        <dbReference type="ChEBI" id="CHEBI:456216"/>
        <dbReference type="EC" id="3.6.4.13"/>
    </reaction>
</comment>
<dbReference type="PROSITE" id="PS51194">
    <property type="entry name" value="HELICASE_CTER"/>
    <property type="match status" value="1"/>
</dbReference>
<evidence type="ECO:0000256" key="6">
    <source>
        <dbReference type="RuleBase" id="RU365068"/>
    </source>
</evidence>
<dbReference type="EC" id="3.6.4.13" evidence="6"/>
<proteinExistence type="inferred from homology"/>
<protein>
    <recommendedName>
        <fullName evidence="6">ATP-dependent RNA helicase</fullName>
        <ecNumber evidence="6">3.6.4.13</ecNumber>
    </recommendedName>
</protein>
<dbReference type="GO" id="GO:0005524">
    <property type="term" value="F:ATP binding"/>
    <property type="evidence" value="ECO:0007669"/>
    <property type="project" value="UniProtKB-UniRule"/>
</dbReference>
<feature type="compositionally biased region" description="Basic and acidic residues" evidence="7">
    <location>
        <begin position="543"/>
        <end position="585"/>
    </location>
</feature>
<dbReference type="Gene3D" id="3.40.50.300">
    <property type="entry name" value="P-loop containing nucleotide triphosphate hydrolases"/>
    <property type="match status" value="2"/>
</dbReference>
<dbReference type="RefSeq" id="XP_046061094.1">
    <property type="nucleotide sequence ID" value="XM_046205118.1"/>
</dbReference>
<keyword evidence="4 6" id="KW-0067">ATP-binding</keyword>
<comment type="domain">
    <text evidence="6">The Q motif is unique to and characteristic of the DEAD box family of RNA helicases and controls ATP binding and hydrolysis.</text>
</comment>
<dbReference type="SUPFAM" id="SSF52540">
    <property type="entry name" value="P-loop containing nucleoside triphosphate hydrolases"/>
    <property type="match status" value="1"/>
</dbReference>
<organism evidence="10 11">
    <name type="scientific">Ogataea philodendri</name>
    <dbReference type="NCBI Taxonomy" id="1378263"/>
    <lineage>
        <taxon>Eukaryota</taxon>
        <taxon>Fungi</taxon>
        <taxon>Dikarya</taxon>
        <taxon>Ascomycota</taxon>
        <taxon>Saccharomycotina</taxon>
        <taxon>Pichiomycetes</taxon>
        <taxon>Pichiales</taxon>
        <taxon>Pichiaceae</taxon>
        <taxon>Ogataea</taxon>
    </lineage>
</organism>
<dbReference type="PANTHER" id="PTHR24031">
    <property type="entry name" value="RNA HELICASE"/>
    <property type="match status" value="1"/>
</dbReference>
<keyword evidence="5 6" id="KW-0694">RNA-binding</keyword>
<dbReference type="GO" id="GO:0016787">
    <property type="term" value="F:hydrolase activity"/>
    <property type="evidence" value="ECO:0007669"/>
    <property type="project" value="UniProtKB-KW"/>
</dbReference>
<dbReference type="Pfam" id="PF00270">
    <property type="entry name" value="DEAD"/>
    <property type="match status" value="1"/>
</dbReference>
<evidence type="ECO:0000256" key="4">
    <source>
        <dbReference type="ARBA" id="ARBA00022840"/>
    </source>
</evidence>
<feature type="domain" description="Helicase C-terminal" evidence="9">
    <location>
        <begin position="270"/>
        <end position="431"/>
    </location>
</feature>
<dbReference type="CDD" id="cd18787">
    <property type="entry name" value="SF2_C_DEAD"/>
    <property type="match status" value="1"/>
</dbReference>
<evidence type="ECO:0000256" key="3">
    <source>
        <dbReference type="ARBA" id="ARBA00022806"/>
    </source>
</evidence>
<accession>A0A9P8P6E4</accession>
<evidence type="ECO:0000256" key="7">
    <source>
        <dbReference type="SAM" id="MobiDB-lite"/>
    </source>
</evidence>
<keyword evidence="11" id="KW-1185">Reference proteome</keyword>
<comment type="similarity">
    <text evidence="6">Belongs to the DEAD box helicase family.</text>
</comment>
<name>A0A9P8P6E4_9ASCO</name>
<dbReference type="InterPro" id="IPR027417">
    <property type="entry name" value="P-loop_NTPase"/>
</dbReference>
<dbReference type="Proteomes" id="UP000769157">
    <property type="component" value="Unassembled WGS sequence"/>
</dbReference>
<comment type="function">
    <text evidence="6">RNA helicase.</text>
</comment>
<dbReference type="Pfam" id="PF00271">
    <property type="entry name" value="Helicase_C"/>
    <property type="match status" value="1"/>
</dbReference>
<reference evidence="10" key="1">
    <citation type="journal article" date="2021" name="Open Biol.">
        <title>Shared evolutionary footprints suggest mitochondrial oxidative damage underlies multiple complex I losses in fungi.</title>
        <authorList>
            <person name="Schikora-Tamarit M.A."/>
            <person name="Marcet-Houben M."/>
            <person name="Nosek J."/>
            <person name="Gabaldon T."/>
        </authorList>
    </citation>
    <scope>NUCLEOTIDE SEQUENCE</scope>
    <source>
        <strain evidence="10">CBS6075</strain>
    </source>
</reference>
<dbReference type="GO" id="GO:0003723">
    <property type="term" value="F:RNA binding"/>
    <property type="evidence" value="ECO:0007669"/>
    <property type="project" value="UniProtKB-UniRule"/>
</dbReference>
<reference evidence="10" key="2">
    <citation type="submission" date="2021-01" db="EMBL/GenBank/DDBJ databases">
        <authorList>
            <person name="Schikora-Tamarit M.A."/>
        </authorList>
    </citation>
    <scope>NUCLEOTIDE SEQUENCE</scope>
    <source>
        <strain evidence="10">CBS6075</strain>
    </source>
</reference>
<sequence>MRLSKPLSALYSTEAPTSRVDEVGLNPKISNAFVNVASENLTEVQSKVVPEMLSTNNGVLVRAKTGTGKTYAFGLPLMNEWITDKNFERQESVHSLIINPTRDLAFQTQMALDRIWKQCGGQSKRRIDLCVGQVKYDQILRGVNGRTKSAAFVATPGRLEDMLNSKPDFRNAFKDLRHFVIDEADVLCDNDFKEALLSIVKTLKANHSDPSKLKVTMFSATMDNNTKELADRLMGPEHKYIDVTSGREVTDSVNQSLITTDGLYETFAVAMELLLEKLSERNSKVIVFMPNIKATEYFYELAREILGNKFGPRFPVLPLHGNLRQSRRNTVQTRFRNARSGVLISSNVGARGMDFPGVNCVIQLGVQLETASHTHRVGRTGRAGTTGESISILSKAEKFYAERLRKEGHVLEEIEKPQVSEAIESEIKSAGKFIRPDYNSLLSSMLGTYASVPRLDRDADPKALVLDCGRLYQAMVGGERLLQVSARDLDRFGVTKEDIDGVFQVDGVLKGNYRPRGNSYGNRNGNRSGNRNGYRNGNGSGNRNRDNDWNSGRRSDRNFGSRDNRGRNDQRRRSYDRWDKQDDHY</sequence>
<evidence type="ECO:0000256" key="1">
    <source>
        <dbReference type="ARBA" id="ARBA00022741"/>
    </source>
</evidence>
<dbReference type="SMART" id="SM00487">
    <property type="entry name" value="DEXDc"/>
    <property type="match status" value="1"/>
</dbReference>
<dbReference type="PROSITE" id="PS51192">
    <property type="entry name" value="HELICASE_ATP_BIND_1"/>
    <property type="match status" value="1"/>
</dbReference>
<dbReference type="OrthoDB" id="193716at2759"/>
<evidence type="ECO:0000256" key="2">
    <source>
        <dbReference type="ARBA" id="ARBA00022801"/>
    </source>
</evidence>
<dbReference type="GeneID" id="70236044"/>
<feature type="region of interest" description="Disordered" evidence="7">
    <location>
        <begin position="513"/>
        <end position="585"/>
    </location>
</feature>
<dbReference type="InterPro" id="IPR001650">
    <property type="entry name" value="Helicase_C-like"/>
</dbReference>
<keyword evidence="2 6" id="KW-0378">Hydrolase</keyword>
<keyword evidence="1 6" id="KW-0547">Nucleotide-binding</keyword>
<evidence type="ECO:0000313" key="11">
    <source>
        <dbReference type="Proteomes" id="UP000769157"/>
    </source>
</evidence>
<comment type="caution">
    <text evidence="10">The sequence shown here is derived from an EMBL/GenBank/DDBJ whole genome shotgun (WGS) entry which is preliminary data.</text>
</comment>
<feature type="domain" description="Helicase ATP-binding" evidence="8">
    <location>
        <begin position="50"/>
        <end position="240"/>
    </location>
</feature>
<dbReference type="InterPro" id="IPR011545">
    <property type="entry name" value="DEAD/DEAH_box_helicase_dom"/>
</dbReference>
<evidence type="ECO:0000313" key="10">
    <source>
        <dbReference type="EMBL" id="KAH3665890.1"/>
    </source>
</evidence>
<dbReference type="GO" id="GO:0003724">
    <property type="term" value="F:RNA helicase activity"/>
    <property type="evidence" value="ECO:0007669"/>
    <property type="project" value="UniProtKB-EC"/>
</dbReference>
<keyword evidence="3 6" id="KW-0347">Helicase</keyword>
<dbReference type="InterPro" id="IPR014001">
    <property type="entry name" value="Helicase_ATP-bd"/>
</dbReference>
<feature type="compositionally biased region" description="Low complexity" evidence="7">
    <location>
        <begin position="513"/>
        <end position="537"/>
    </location>
</feature>
<evidence type="ECO:0000259" key="8">
    <source>
        <dbReference type="PROSITE" id="PS51192"/>
    </source>
</evidence>
<dbReference type="AlphaFoldDB" id="A0A9P8P6E4"/>
<dbReference type="SMART" id="SM00490">
    <property type="entry name" value="HELICc"/>
    <property type="match status" value="1"/>
</dbReference>
<evidence type="ECO:0000259" key="9">
    <source>
        <dbReference type="PROSITE" id="PS51194"/>
    </source>
</evidence>